<name>A0A9P0CLD7_9CUCU</name>
<evidence type="ECO:0000259" key="1">
    <source>
        <dbReference type="Pfam" id="PF05699"/>
    </source>
</evidence>
<dbReference type="InterPro" id="IPR008906">
    <property type="entry name" value="HATC_C_dom"/>
</dbReference>
<dbReference type="InterPro" id="IPR012337">
    <property type="entry name" value="RNaseH-like_sf"/>
</dbReference>
<dbReference type="Pfam" id="PF05699">
    <property type="entry name" value="Dimer_Tnp_hAT"/>
    <property type="match status" value="1"/>
</dbReference>
<dbReference type="Proteomes" id="UP001153636">
    <property type="component" value="Chromosome 12"/>
</dbReference>
<accession>A0A9P0CLD7</accession>
<dbReference type="AlphaFoldDB" id="A0A9P0CLD7"/>
<keyword evidence="3" id="KW-1185">Reference proteome</keyword>
<reference evidence="2" key="1">
    <citation type="submission" date="2022-01" db="EMBL/GenBank/DDBJ databases">
        <authorList>
            <person name="King R."/>
        </authorList>
    </citation>
    <scope>NUCLEOTIDE SEQUENCE</scope>
</reference>
<dbReference type="OrthoDB" id="6783358at2759"/>
<dbReference type="PANTHER" id="PTHR47611:SF1">
    <property type="entry name" value="CCHC-TYPE DOMAIN-CONTAINING PROTEIN"/>
    <property type="match status" value="1"/>
</dbReference>
<feature type="domain" description="HAT C-terminal dimerisation" evidence="1">
    <location>
        <begin position="269"/>
        <end position="335"/>
    </location>
</feature>
<evidence type="ECO:0000313" key="2">
    <source>
        <dbReference type="EMBL" id="CAH1101950.1"/>
    </source>
</evidence>
<dbReference type="SUPFAM" id="SSF53098">
    <property type="entry name" value="Ribonuclease H-like"/>
    <property type="match status" value="1"/>
</dbReference>
<protein>
    <recommendedName>
        <fullName evidence="1">HAT C-terminal dimerisation domain-containing protein</fullName>
    </recommendedName>
</protein>
<dbReference type="GO" id="GO:0046983">
    <property type="term" value="F:protein dimerization activity"/>
    <property type="evidence" value="ECO:0007669"/>
    <property type="project" value="InterPro"/>
</dbReference>
<dbReference type="PANTHER" id="PTHR47611">
    <property type="entry name" value="HAT DIMERISATION DOMAIN, C-TERMINAL"/>
    <property type="match status" value="1"/>
</dbReference>
<gene>
    <name evidence="2" type="ORF">PSYICH_LOCUS3472</name>
</gene>
<proteinExistence type="predicted"/>
<sequence>MTNVIKTVTDDEGKLQLINILRTNKCSLIADESTDRSCSKHLCPVARVVVNFNVKDYFLALLPHKILHPSQTRWLSLESGVISQYNALNLYFTEQAFERVLQADIILEKLRKPETKLYLDFLAYILPLFNQLNLLMQSEKPQLHRIYEEVTCVLKTLMDYFIKADILEKNMIYKIDYKNPRNFLPINDMYFGASIAGKDLQDMSVSTFENMYRDLYYQDDESYTITADKNDRNNKNNILDEVDDDFEVGLSSLFANISEEELTEPWRKELDEYYNSPRAREKTDVINWWWKNEKTFPNLSKMARDILSIMSTSAPSERLFSKAALLITKHRNRLTN</sequence>
<dbReference type="EMBL" id="OV651824">
    <property type="protein sequence ID" value="CAH1101950.1"/>
    <property type="molecule type" value="Genomic_DNA"/>
</dbReference>
<organism evidence="2 3">
    <name type="scientific">Psylliodes chrysocephalus</name>
    <dbReference type="NCBI Taxonomy" id="3402493"/>
    <lineage>
        <taxon>Eukaryota</taxon>
        <taxon>Metazoa</taxon>
        <taxon>Ecdysozoa</taxon>
        <taxon>Arthropoda</taxon>
        <taxon>Hexapoda</taxon>
        <taxon>Insecta</taxon>
        <taxon>Pterygota</taxon>
        <taxon>Neoptera</taxon>
        <taxon>Endopterygota</taxon>
        <taxon>Coleoptera</taxon>
        <taxon>Polyphaga</taxon>
        <taxon>Cucujiformia</taxon>
        <taxon>Chrysomeloidea</taxon>
        <taxon>Chrysomelidae</taxon>
        <taxon>Galerucinae</taxon>
        <taxon>Alticini</taxon>
        <taxon>Psylliodes</taxon>
    </lineage>
</organism>
<evidence type="ECO:0000313" key="3">
    <source>
        <dbReference type="Proteomes" id="UP001153636"/>
    </source>
</evidence>